<dbReference type="Pfam" id="PF02482">
    <property type="entry name" value="Ribosomal_S30AE"/>
    <property type="match status" value="1"/>
</dbReference>
<keyword evidence="2" id="KW-1185">Reference proteome</keyword>
<dbReference type="InterPro" id="IPR036567">
    <property type="entry name" value="RHF-like"/>
</dbReference>
<comment type="caution">
    <text evidence="1">The sequence shown here is derived from an EMBL/GenBank/DDBJ whole genome shotgun (WGS) entry which is preliminary data.</text>
</comment>
<gene>
    <name evidence="1" type="ORF">P9H32_11235</name>
</gene>
<dbReference type="Gene3D" id="3.30.160.100">
    <property type="entry name" value="Ribosome hibernation promotion factor-like"/>
    <property type="match status" value="1"/>
</dbReference>
<accession>A0ABU5MYC6</accession>
<dbReference type="EMBL" id="JARVCO010000010">
    <property type="protein sequence ID" value="MDZ8119197.1"/>
    <property type="molecule type" value="Genomic_DNA"/>
</dbReference>
<organism evidence="1 2">
    <name type="scientific">Pontiella agarivorans</name>
    <dbReference type="NCBI Taxonomy" id="3038953"/>
    <lineage>
        <taxon>Bacteria</taxon>
        <taxon>Pseudomonadati</taxon>
        <taxon>Kiritimatiellota</taxon>
        <taxon>Kiritimatiellia</taxon>
        <taxon>Kiritimatiellales</taxon>
        <taxon>Pontiellaceae</taxon>
        <taxon>Pontiella</taxon>
    </lineage>
</organism>
<protein>
    <submittedName>
        <fullName evidence="1">HPF/RaiA family ribosome-associated protein</fullName>
    </submittedName>
</protein>
<evidence type="ECO:0000313" key="1">
    <source>
        <dbReference type="EMBL" id="MDZ8119197.1"/>
    </source>
</evidence>
<name>A0ABU5MYC6_9BACT</name>
<evidence type="ECO:0000313" key="2">
    <source>
        <dbReference type="Proteomes" id="UP001290861"/>
    </source>
</evidence>
<dbReference type="InterPro" id="IPR003489">
    <property type="entry name" value="RHF/RaiA"/>
</dbReference>
<proteinExistence type="predicted"/>
<dbReference type="Proteomes" id="UP001290861">
    <property type="component" value="Unassembled WGS sequence"/>
</dbReference>
<dbReference type="RefSeq" id="WP_322608984.1">
    <property type="nucleotide sequence ID" value="NZ_JARVCO010000010.1"/>
</dbReference>
<sequence length="165" mass="18653">MNNVFNKLLFPCNASVTPNAGSRSRLNNLTGKEMMVMNTSRLTNPTSSDVESGIPVKVQFRHMAESKRVIWLVNQMMHKFTKFPIPGASAHITVDETNHKEKTGIFQVKMKLTVPGEKLYTAQSSEKTGMHDGVYTAIADVFDSVERQLIRQHQKRARRYKTKAA</sequence>
<dbReference type="SUPFAM" id="SSF69754">
    <property type="entry name" value="Ribosome binding protein Y (YfiA homologue)"/>
    <property type="match status" value="1"/>
</dbReference>
<reference evidence="1 2" key="1">
    <citation type="journal article" date="2024" name="Appl. Environ. Microbiol.">
        <title>Pontiella agarivorans sp. nov., a novel marine anaerobic bacterium capable of degrading macroalgal polysaccharides and fixing nitrogen.</title>
        <authorList>
            <person name="Liu N."/>
            <person name="Kivenson V."/>
            <person name="Peng X."/>
            <person name="Cui Z."/>
            <person name="Lankiewicz T.S."/>
            <person name="Gosselin K.M."/>
            <person name="English C.J."/>
            <person name="Blair E.M."/>
            <person name="O'Malley M.A."/>
            <person name="Valentine D.L."/>
        </authorList>
    </citation>
    <scope>NUCLEOTIDE SEQUENCE [LARGE SCALE GENOMIC DNA]</scope>
    <source>
        <strain evidence="1 2">NLcol2</strain>
    </source>
</reference>